<name>A0A0V8HQ17_9BACI</name>
<dbReference type="Pfam" id="PF11042">
    <property type="entry name" value="DUF2750"/>
    <property type="match status" value="1"/>
</dbReference>
<dbReference type="AlphaFoldDB" id="A0A0V8HQ17"/>
<dbReference type="InterPro" id="IPR021284">
    <property type="entry name" value="DUF2750"/>
</dbReference>
<organism evidence="1 2">
    <name type="scientific">[Bacillus] enclensis</name>
    <dbReference type="NCBI Taxonomy" id="1402860"/>
    <lineage>
        <taxon>Bacteria</taxon>
        <taxon>Bacillati</taxon>
        <taxon>Bacillota</taxon>
        <taxon>Bacilli</taxon>
        <taxon>Bacillales</taxon>
        <taxon>Bacillaceae</taxon>
        <taxon>Rossellomorea</taxon>
    </lineage>
</organism>
<dbReference type="OrthoDB" id="2936081at2"/>
<evidence type="ECO:0000313" key="2">
    <source>
        <dbReference type="Proteomes" id="UP000181997"/>
    </source>
</evidence>
<protein>
    <recommendedName>
        <fullName evidence="3">DUF2750 domain-containing protein</fullName>
    </recommendedName>
</protein>
<accession>A0A0V8HQ17</accession>
<dbReference type="Proteomes" id="UP000181997">
    <property type="component" value="Unassembled WGS sequence"/>
</dbReference>
<sequence>MSQSSAQYYAFIEEILKCRKVWAIKDEQGFPSTTNINGQTSIPFWSLKSRAEKVIKNVPTFSNFQPHEISLEDFINRWLNGLEKDSLYVGVNWSGKRATGYDIKPNEVLERIRYEQSKK</sequence>
<keyword evidence="2" id="KW-1185">Reference proteome</keyword>
<evidence type="ECO:0008006" key="3">
    <source>
        <dbReference type="Google" id="ProtNLM"/>
    </source>
</evidence>
<proteinExistence type="predicted"/>
<dbReference type="RefSeq" id="WP_058297366.1">
    <property type="nucleotide sequence ID" value="NZ_FMAU01000001.1"/>
</dbReference>
<dbReference type="EMBL" id="FMAU01000001">
    <property type="protein sequence ID" value="SCB78362.1"/>
    <property type="molecule type" value="Genomic_DNA"/>
</dbReference>
<evidence type="ECO:0000313" key="1">
    <source>
        <dbReference type="EMBL" id="SCB78362.1"/>
    </source>
</evidence>
<gene>
    <name evidence="1" type="ORF">GA0061094_0471</name>
</gene>
<reference evidence="2" key="1">
    <citation type="submission" date="2016-08" db="EMBL/GenBank/DDBJ databases">
        <authorList>
            <person name="Varghese N."/>
            <person name="Submissions Spin"/>
        </authorList>
    </citation>
    <scope>NUCLEOTIDE SEQUENCE [LARGE SCALE GENOMIC DNA]</scope>
    <source>
        <strain evidence="2">SGD-1123</strain>
    </source>
</reference>